<dbReference type="EMBL" id="JBHSWV010000760">
    <property type="protein sequence ID" value="MFC6769472.1"/>
    <property type="molecule type" value="Genomic_DNA"/>
</dbReference>
<feature type="transmembrane region" description="Helical" evidence="1">
    <location>
        <begin position="41"/>
        <end position="59"/>
    </location>
</feature>
<keyword evidence="1" id="KW-1133">Transmembrane helix</keyword>
<evidence type="ECO:0000256" key="1">
    <source>
        <dbReference type="SAM" id="Phobius"/>
    </source>
</evidence>
<protein>
    <submittedName>
        <fullName evidence="2">Uncharacterized protein</fullName>
    </submittedName>
</protein>
<reference evidence="2 3" key="1">
    <citation type="journal article" date="2019" name="Int. J. Syst. Evol. Microbiol.">
        <title>The Global Catalogue of Microorganisms (GCM) 10K type strain sequencing project: providing services to taxonomists for standard genome sequencing and annotation.</title>
        <authorList>
            <consortium name="The Broad Institute Genomics Platform"/>
            <consortium name="The Broad Institute Genome Sequencing Center for Infectious Disease"/>
            <person name="Wu L."/>
            <person name="Ma J."/>
        </authorList>
    </citation>
    <scope>NUCLEOTIDE SEQUENCE [LARGE SCALE GENOMIC DNA]</scope>
    <source>
        <strain evidence="2 3">LMG 29247</strain>
    </source>
</reference>
<keyword evidence="3" id="KW-1185">Reference proteome</keyword>
<proteinExistence type="predicted"/>
<comment type="caution">
    <text evidence="2">The sequence shown here is derived from an EMBL/GenBank/DDBJ whole genome shotgun (WGS) entry which is preliminary data.</text>
</comment>
<name>A0ABD5SWY4_9EURY</name>
<evidence type="ECO:0000313" key="3">
    <source>
        <dbReference type="Proteomes" id="UP001596383"/>
    </source>
</evidence>
<dbReference type="InterPro" id="IPR058324">
    <property type="entry name" value="DUF8011"/>
</dbReference>
<dbReference type="Proteomes" id="UP001596383">
    <property type="component" value="Unassembled WGS sequence"/>
</dbReference>
<evidence type="ECO:0000313" key="2">
    <source>
        <dbReference type="EMBL" id="MFC6769472.1"/>
    </source>
</evidence>
<accession>A0ABD5SWY4</accession>
<keyword evidence="1" id="KW-0472">Membrane</keyword>
<gene>
    <name evidence="2" type="ORF">ACFQE6_31900</name>
</gene>
<dbReference type="RefSeq" id="WP_273742116.1">
    <property type="nucleotide sequence ID" value="NZ_JAQIVI010000760.1"/>
</dbReference>
<organism evidence="2 3">
    <name type="scientific">Natrinema soli</name>
    <dbReference type="NCBI Taxonomy" id="1930624"/>
    <lineage>
        <taxon>Archaea</taxon>
        <taxon>Methanobacteriati</taxon>
        <taxon>Methanobacteriota</taxon>
        <taxon>Stenosarchaea group</taxon>
        <taxon>Halobacteria</taxon>
        <taxon>Halobacteriales</taxon>
        <taxon>Natrialbaceae</taxon>
        <taxon>Natrinema</taxon>
    </lineage>
</organism>
<keyword evidence="1" id="KW-0812">Transmembrane</keyword>
<dbReference type="Pfam" id="PF26041">
    <property type="entry name" value="DUF8011"/>
    <property type="match status" value="1"/>
</dbReference>
<sequence>MEISPMELFSEPSGWESARVSLLSAVAFFGLYAYFELLHNSGLASTLAIGIAAALPGVAEFLPKHRRRVAGALRVTAIGMLVALVLLSVSRLLT</sequence>
<feature type="transmembrane region" description="Helical" evidence="1">
    <location>
        <begin position="71"/>
        <end position="93"/>
    </location>
</feature>
<dbReference type="AlphaFoldDB" id="A0ABD5SWY4"/>